<dbReference type="InterPro" id="IPR036291">
    <property type="entry name" value="NAD(P)-bd_dom_sf"/>
</dbReference>
<name>A0ABV3XNY4_9ACTN</name>
<protein>
    <submittedName>
        <fullName evidence="9">Glucose-6-phosphate dehydrogenase</fullName>
    </submittedName>
</protein>
<evidence type="ECO:0000256" key="1">
    <source>
        <dbReference type="ARBA" id="ARBA00004937"/>
    </source>
</evidence>
<keyword evidence="4" id="KW-0560">Oxidoreductase</keyword>
<evidence type="ECO:0000256" key="6">
    <source>
        <dbReference type="SAM" id="MobiDB-lite"/>
    </source>
</evidence>
<evidence type="ECO:0000313" key="9">
    <source>
        <dbReference type="EMBL" id="MEX5721460.1"/>
    </source>
</evidence>
<feature type="domain" description="Glucose-6-phosphate dehydrogenase C-terminal" evidence="8">
    <location>
        <begin position="198"/>
        <end position="392"/>
    </location>
</feature>
<keyword evidence="10" id="KW-1185">Reference proteome</keyword>
<dbReference type="Proteomes" id="UP001560045">
    <property type="component" value="Unassembled WGS sequence"/>
</dbReference>
<organism evidence="9 10">
    <name type="scientific">Geodermatophilus maliterrae</name>
    <dbReference type="NCBI Taxonomy" id="3162531"/>
    <lineage>
        <taxon>Bacteria</taxon>
        <taxon>Bacillati</taxon>
        <taxon>Actinomycetota</taxon>
        <taxon>Actinomycetes</taxon>
        <taxon>Geodermatophilales</taxon>
        <taxon>Geodermatophilaceae</taxon>
        <taxon>Geodermatophilus</taxon>
    </lineage>
</organism>
<feature type="domain" description="Glucose-6-phosphate dehydrogenase C-terminal" evidence="8">
    <location>
        <begin position="404"/>
        <end position="460"/>
    </location>
</feature>
<dbReference type="SUPFAM" id="SSF55347">
    <property type="entry name" value="Glyceraldehyde-3-phosphate dehydrogenase-like, C-terminal domain"/>
    <property type="match status" value="1"/>
</dbReference>
<comment type="pathway">
    <text evidence="1">Carbohydrate degradation; pentose phosphate pathway; D-ribulose 5-phosphate from D-glucose 6-phosphate (oxidative stage): step 1/3.</text>
</comment>
<evidence type="ECO:0000256" key="2">
    <source>
        <dbReference type="ARBA" id="ARBA00022526"/>
    </source>
</evidence>
<feature type="domain" description="Glucose-6-phosphate dehydrogenase NAD-binding" evidence="7">
    <location>
        <begin position="7"/>
        <end position="188"/>
    </location>
</feature>
<keyword evidence="5" id="KW-0119">Carbohydrate metabolism</keyword>
<comment type="caution">
    <text evidence="9">The sequence shown here is derived from an EMBL/GenBank/DDBJ whole genome shotgun (WGS) entry which is preliminary data.</text>
</comment>
<evidence type="ECO:0000256" key="3">
    <source>
        <dbReference type="ARBA" id="ARBA00022857"/>
    </source>
</evidence>
<dbReference type="Pfam" id="PF02781">
    <property type="entry name" value="G6PD_C"/>
    <property type="match status" value="2"/>
</dbReference>
<dbReference type="RefSeq" id="WP_369210262.1">
    <property type="nucleotide sequence ID" value="NZ_JBFNXQ010000130.1"/>
</dbReference>
<dbReference type="InterPro" id="IPR022675">
    <property type="entry name" value="G6P_DH_C"/>
</dbReference>
<sequence length="470" mass="49578">MIGRLLLLGATGDLAGRFLLPALARLSADGRVPDGLQVVGAAVQDWDDRTFRSHVATRLREHAGDVPTAVRDALVGRLRYRAVDPGAAGTVAAAARAFDDGDGDGDGGGADRAAVAVYLALPPALFPAMLGALGDADLPAGSRIAVEKPFGTDLASAVALNDLLTRVTGGIEEAAFRVDHFLGMPRVQALLDLRAPGRSLAHVWDSASITEVDVLWEETLGLEGRADFYDRTGAVRDVVQNHMLQVLTLVAMELPARPTEGDLHAAKLDLLRSVRVLSAAEVPVRTRRARYTAGTLGGTGATGRRTVPGYTDEDGVDPARGTETYAEVLLELDTPRWTGTRFVLRTGKALGTPRKGVALHFRTAAPACDPSDADRVAADRLWIELDAPEEGRQPGVQVAAPGERTAYGQVLTDLLSGGSRLSVSGEEAEQAWRIVDPVLQAWAQDAVPMLEYPAGAAGPPPLEGTAGSRR</sequence>
<dbReference type="PANTHER" id="PTHR23429">
    <property type="entry name" value="GLUCOSE-6-PHOSPHATE 1-DEHYDROGENASE G6PD"/>
    <property type="match status" value="1"/>
</dbReference>
<dbReference type="Gene3D" id="3.30.360.10">
    <property type="entry name" value="Dihydrodipicolinate Reductase, domain 2"/>
    <property type="match status" value="1"/>
</dbReference>
<evidence type="ECO:0000256" key="5">
    <source>
        <dbReference type="ARBA" id="ARBA00023277"/>
    </source>
</evidence>
<evidence type="ECO:0000313" key="10">
    <source>
        <dbReference type="Proteomes" id="UP001560045"/>
    </source>
</evidence>
<dbReference type="PRINTS" id="PR00079">
    <property type="entry name" value="G6PDHDRGNASE"/>
</dbReference>
<keyword evidence="2" id="KW-0313">Glucose metabolism</keyword>
<feature type="region of interest" description="Disordered" evidence="6">
    <location>
        <begin position="294"/>
        <end position="318"/>
    </location>
</feature>
<dbReference type="Pfam" id="PF00479">
    <property type="entry name" value="G6PD_N"/>
    <property type="match status" value="1"/>
</dbReference>
<gene>
    <name evidence="9" type="ORF">ABQ292_24180</name>
</gene>
<evidence type="ECO:0000259" key="8">
    <source>
        <dbReference type="Pfam" id="PF02781"/>
    </source>
</evidence>
<proteinExistence type="predicted"/>
<dbReference type="Gene3D" id="3.40.50.720">
    <property type="entry name" value="NAD(P)-binding Rossmann-like Domain"/>
    <property type="match status" value="1"/>
</dbReference>
<evidence type="ECO:0000256" key="4">
    <source>
        <dbReference type="ARBA" id="ARBA00023002"/>
    </source>
</evidence>
<reference evidence="9 10" key="1">
    <citation type="submission" date="2024-06" db="EMBL/GenBank/DDBJ databases">
        <title>Draft genome sequence of Geodermatophilus badlandi, a novel member of the Geodermatophilaceae isolated from badland sedimentary rocks in the Red desert, Wyoming, USA.</title>
        <authorList>
            <person name="Ben Tekaya S."/>
            <person name="Nouioui I."/>
            <person name="Flores G.M."/>
            <person name="Shaal M.N."/>
            <person name="Bredoire F."/>
            <person name="Basile F."/>
            <person name="Van Diepen L."/>
            <person name="Ward N.L."/>
        </authorList>
    </citation>
    <scope>NUCLEOTIDE SEQUENCE [LARGE SCALE GENOMIC DNA]</scope>
    <source>
        <strain evidence="9 10">WL48A</strain>
    </source>
</reference>
<accession>A0ABV3XNY4</accession>
<dbReference type="InterPro" id="IPR001282">
    <property type="entry name" value="G6P_DH"/>
</dbReference>
<dbReference type="EMBL" id="JBFNXQ010000130">
    <property type="protein sequence ID" value="MEX5721460.1"/>
    <property type="molecule type" value="Genomic_DNA"/>
</dbReference>
<keyword evidence="3" id="KW-0521">NADP</keyword>
<dbReference type="InterPro" id="IPR022674">
    <property type="entry name" value="G6P_DH_NAD-bd"/>
</dbReference>
<dbReference type="PANTHER" id="PTHR23429:SF0">
    <property type="entry name" value="GLUCOSE-6-PHOSPHATE 1-DEHYDROGENASE"/>
    <property type="match status" value="1"/>
</dbReference>
<evidence type="ECO:0000259" key="7">
    <source>
        <dbReference type="Pfam" id="PF00479"/>
    </source>
</evidence>
<dbReference type="SUPFAM" id="SSF51735">
    <property type="entry name" value="NAD(P)-binding Rossmann-fold domains"/>
    <property type="match status" value="1"/>
</dbReference>